<dbReference type="SUPFAM" id="SSF54106">
    <property type="entry name" value="LysM domain"/>
    <property type="match status" value="1"/>
</dbReference>
<evidence type="ECO:0000256" key="6">
    <source>
        <dbReference type="SAM" id="SignalP"/>
    </source>
</evidence>
<gene>
    <name evidence="9" type="ORF">C7460_11379</name>
</gene>
<organism evidence="9 10">
    <name type="scientific">Marinoscillum furvescens DSM 4134</name>
    <dbReference type="NCBI Taxonomy" id="1122208"/>
    <lineage>
        <taxon>Bacteria</taxon>
        <taxon>Pseudomonadati</taxon>
        <taxon>Bacteroidota</taxon>
        <taxon>Cytophagia</taxon>
        <taxon>Cytophagales</taxon>
        <taxon>Reichenbachiellaceae</taxon>
        <taxon>Marinoscillum</taxon>
    </lineage>
</organism>
<evidence type="ECO:0000256" key="2">
    <source>
        <dbReference type="ARBA" id="ARBA00023136"/>
    </source>
</evidence>
<feature type="signal peptide" evidence="6">
    <location>
        <begin position="1"/>
        <end position="20"/>
    </location>
</feature>
<dbReference type="PROSITE" id="PS50005">
    <property type="entry name" value="TPR"/>
    <property type="match status" value="1"/>
</dbReference>
<dbReference type="InterPro" id="IPR006664">
    <property type="entry name" value="OMP_bac"/>
</dbReference>
<dbReference type="Gene3D" id="1.25.40.10">
    <property type="entry name" value="Tetratricopeptide repeat domain"/>
    <property type="match status" value="1"/>
</dbReference>
<dbReference type="OrthoDB" id="901624at2"/>
<dbReference type="InterPro" id="IPR018392">
    <property type="entry name" value="LysM"/>
</dbReference>
<evidence type="ECO:0000256" key="1">
    <source>
        <dbReference type="ARBA" id="ARBA00004442"/>
    </source>
</evidence>
<evidence type="ECO:0000256" key="4">
    <source>
        <dbReference type="PROSITE-ProRule" id="PRU00339"/>
    </source>
</evidence>
<name>A0A3D9L156_MARFU</name>
<evidence type="ECO:0000256" key="3">
    <source>
        <dbReference type="ARBA" id="ARBA00023237"/>
    </source>
</evidence>
<dbReference type="CDD" id="cd00118">
    <property type="entry name" value="LysM"/>
    <property type="match status" value="1"/>
</dbReference>
<dbReference type="Proteomes" id="UP000256779">
    <property type="component" value="Unassembled WGS sequence"/>
</dbReference>
<dbReference type="GO" id="GO:0009279">
    <property type="term" value="C:cell outer membrane"/>
    <property type="evidence" value="ECO:0007669"/>
    <property type="project" value="UniProtKB-SubCell"/>
</dbReference>
<evidence type="ECO:0000313" key="10">
    <source>
        <dbReference type="Proteomes" id="UP000256779"/>
    </source>
</evidence>
<evidence type="ECO:0000259" key="7">
    <source>
        <dbReference type="PROSITE" id="PS51123"/>
    </source>
</evidence>
<dbReference type="CDD" id="cd07185">
    <property type="entry name" value="OmpA_C-like"/>
    <property type="match status" value="1"/>
</dbReference>
<keyword evidence="3" id="KW-0998">Cell outer membrane</keyword>
<dbReference type="Pfam" id="PF07720">
    <property type="entry name" value="TPR_3"/>
    <property type="match status" value="1"/>
</dbReference>
<keyword evidence="10" id="KW-1185">Reference proteome</keyword>
<dbReference type="InterPro" id="IPR011659">
    <property type="entry name" value="WD40"/>
</dbReference>
<dbReference type="SMART" id="SM00257">
    <property type="entry name" value="LysM"/>
    <property type="match status" value="1"/>
</dbReference>
<dbReference type="InterPro" id="IPR019734">
    <property type="entry name" value="TPR_rpt"/>
</dbReference>
<feature type="domain" description="OmpA-like" evidence="7">
    <location>
        <begin position="541"/>
        <end position="658"/>
    </location>
</feature>
<dbReference type="InterPro" id="IPR011990">
    <property type="entry name" value="TPR-like_helical_dom_sf"/>
</dbReference>
<dbReference type="PANTHER" id="PTHR30329:SF21">
    <property type="entry name" value="LIPOPROTEIN YIAD-RELATED"/>
    <property type="match status" value="1"/>
</dbReference>
<dbReference type="Gene3D" id="3.30.1330.60">
    <property type="entry name" value="OmpA-like domain"/>
    <property type="match status" value="1"/>
</dbReference>
<sequence>MRKTLTTIWLLASAYLPVAAQSLTQIQDLAAQYYSSEKYKEAVEYYEFLHEAKPDDRAIQLKLALSLHHSLQYERSEKELLKLLNAGYLNEEALYHYGWLLKVAGAYHEADSVFGLMLSQKGLNEDLRKLGLFQQEGCQLGIRFSQNRSEYTLTPFDAVNSSSHDFGLAYDGDALYALASSRKTRKKQFYDPTYGGVLPDIYAFKTSDQMLSSDKQSFDHLNTEWAEGTGSFSADGQFFYYSSCLDNQPCEILQIERSAAGEWGEPIKLGAQVNKPGYDNKQPAISYTGDTLFFVSNRPGGEGGQDIWMSFQIRKGEWSPAINMGATVNTMADEMSPYYSSTFGGLLFASNGHVGYGGFDIYLAKGTTFFAADVYNVGPPFNSSFDDNYFYIRANQGFVTTNRSQNQFDIYRFDYGSEMRLLKSFMEERALVDLVLKRPASVDLFSFRLEEYEDYHLLHPIEGVKGSQTVRDSSTSFGFKMVTGSAPAQSVIRLTLSDTSEVITKASDEGRFELRLLPDTLRTPTLTAAGQPVMARVSPMGFDGIKYDFERIYFDFDSKVLRNESMETLNDLVRYFDPENVVMVDVYTHTDHFGNNAYNYELSENRGLAIIDYLHNRGLSYEQLRIYPNGEKDLLSSHDSWYSRLFNRRAEIVIYTREPVVFAHPEVFIVRQDLSIDKASDLLQIPAENLREWNNLEAGVTMLKEGHVLRVFDPQHLSPNYNYMIPEDAVGKELISYRVRPGDTIASIARRFGVIEELLIEVNHLPGKVMPGQELVIYKH</sequence>
<dbReference type="Pfam" id="PF00691">
    <property type="entry name" value="OmpA"/>
    <property type="match status" value="1"/>
</dbReference>
<feature type="domain" description="LysM" evidence="8">
    <location>
        <begin position="735"/>
        <end position="777"/>
    </location>
</feature>
<dbReference type="EMBL" id="QREG01000013">
    <property type="protein sequence ID" value="RED97030.1"/>
    <property type="molecule type" value="Genomic_DNA"/>
</dbReference>
<dbReference type="PROSITE" id="PS51123">
    <property type="entry name" value="OMPA_2"/>
    <property type="match status" value="1"/>
</dbReference>
<dbReference type="SUPFAM" id="SSF48452">
    <property type="entry name" value="TPR-like"/>
    <property type="match status" value="1"/>
</dbReference>
<evidence type="ECO:0000259" key="8">
    <source>
        <dbReference type="PROSITE" id="PS51782"/>
    </source>
</evidence>
<dbReference type="InterPro" id="IPR050330">
    <property type="entry name" value="Bact_OuterMem_StrucFunc"/>
</dbReference>
<dbReference type="PANTHER" id="PTHR30329">
    <property type="entry name" value="STATOR ELEMENT OF FLAGELLAR MOTOR COMPLEX"/>
    <property type="match status" value="1"/>
</dbReference>
<dbReference type="SUPFAM" id="SSF103088">
    <property type="entry name" value="OmpA-like"/>
    <property type="match status" value="1"/>
</dbReference>
<dbReference type="InterPro" id="IPR036737">
    <property type="entry name" value="OmpA-like_sf"/>
</dbReference>
<dbReference type="SUPFAM" id="SSF82171">
    <property type="entry name" value="DPP6 N-terminal domain-like"/>
    <property type="match status" value="1"/>
</dbReference>
<dbReference type="Pfam" id="PF01476">
    <property type="entry name" value="LysM"/>
    <property type="match status" value="1"/>
</dbReference>
<feature type="repeat" description="TPR" evidence="4">
    <location>
        <begin position="23"/>
        <end position="56"/>
    </location>
</feature>
<dbReference type="InterPro" id="IPR006665">
    <property type="entry name" value="OmpA-like"/>
</dbReference>
<dbReference type="InterPro" id="IPR036779">
    <property type="entry name" value="LysM_dom_sf"/>
</dbReference>
<keyword evidence="2 5" id="KW-0472">Membrane</keyword>
<evidence type="ECO:0000256" key="5">
    <source>
        <dbReference type="PROSITE-ProRule" id="PRU00473"/>
    </source>
</evidence>
<comment type="caution">
    <text evidence="9">The sequence shown here is derived from an EMBL/GenBank/DDBJ whole genome shotgun (WGS) entry which is preliminary data.</text>
</comment>
<protein>
    <submittedName>
        <fullName evidence="9">WD40 repeat protein</fullName>
    </submittedName>
</protein>
<comment type="subcellular location">
    <subcellularLocation>
        <location evidence="1">Cell outer membrane</location>
    </subcellularLocation>
</comment>
<evidence type="ECO:0000313" key="9">
    <source>
        <dbReference type="EMBL" id="RED97030.1"/>
    </source>
</evidence>
<dbReference type="Gene3D" id="3.10.350.10">
    <property type="entry name" value="LysM domain"/>
    <property type="match status" value="1"/>
</dbReference>
<dbReference type="AlphaFoldDB" id="A0A3D9L156"/>
<dbReference type="PRINTS" id="PR01021">
    <property type="entry name" value="OMPADOMAIN"/>
</dbReference>
<accession>A0A3D9L156</accession>
<dbReference type="InterPro" id="IPR011716">
    <property type="entry name" value="TPR-3"/>
</dbReference>
<feature type="chain" id="PRO_5017725808" evidence="6">
    <location>
        <begin position="21"/>
        <end position="780"/>
    </location>
</feature>
<dbReference type="RefSeq" id="WP_115868772.1">
    <property type="nucleotide sequence ID" value="NZ_QREG01000013.1"/>
</dbReference>
<dbReference type="PROSITE" id="PS51782">
    <property type="entry name" value="LYSM"/>
    <property type="match status" value="1"/>
</dbReference>
<reference evidence="9 10" key="1">
    <citation type="submission" date="2018-07" db="EMBL/GenBank/DDBJ databases">
        <title>Genomic Encyclopedia of Type Strains, Phase IV (KMG-IV): sequencing the most valuable type-strain genomes for metagenomic binning, comparative biology and taxonomic classification.</title>
        <authorList>
            <person name="Goeker M."/>
        </authorList>
    </citation>
    <scope>NUCLEOTIDE SEQUENCE [LARGE SCALE GENOMIC DNA]</scope>
    <source>
        <strain evidence="9 10">DSM 4134</strain>
    </source>
</reference>
<proteinExistence type="predicted"/>
<keyword evidence="6" id="KW-0732">Signal</keyword>
<keyword evidence="4" id="KW-0802">TPR repeat</keyword>
<dbReference type="Pfam" id="PF07676">
    <property type="entry name" value="PD40"/>
    <property type="match status" value="1"/>
</dbReference>